<dbReference type="Proteomes" id="UP000070163">
    <property type="component" value="Unassembled WGS sequence"/>
</dbReference>
<protein>
    <submittedName>
        <fullName evidence="1">Uncharacterized protein</fullName>
    </submittedName>
</protein>
<dbReference type="AlphaFoldDB" id="A0A133UBC9"/>
<evidence type="ECO:0000313" key="1">
    <source>
        <dbReference type="EMBL" id="KXA91501.1"/>
    </source>
</evidence>
<comment type="caution">
    <text evidence="1">The sequence shown here is derived from an EMBL/GenBank/DDBJ whole genome shotgun (WGS) entry which is preliminary data.</text>
</comment>
<dbReference type="EMBL" id="LHXJ01000007">
    <property type="protein sequence ID" value="KXA91501.1"/>
    <property type="molecule type" value="Genomic_DNA"/>
</dbReference>
<reference evidence="1 2" key="1">
    <citation type="journal article" date="2016" name="Sci. Rep.">
        <title>Metabolic traits of an uncultured archaeal lineage -MSBL1- from brine pools of the Red Sea.</title>
        <authorList>
            <person name="Mwirichia R."/>
            <person name="Alam I."/>
            <person name="Rashid M."/>
            <person name="Vinu M."/>
            <person name="Ba-Alawi W."/>
            <person name="Anthony Kamau A."/>
            <person name="Kamanda Ngugi D."/>
            <person name="Goker M."/>
            <person name="Klenk H.P."/>
            <person name="Bajic V."/>
            <person name="Stingl U."/>
        </authorList>
    </citation>
    <scope>NUCLEOTIDE SEQUENCE [LARGE SCALE GENOMIC DNA]</scope>
    <source>
        <strain evidence="1">SCGC-AAA259A05</strain>
    </source>
</reference>
<organism evidence="1 2">
    <name type="scientific">candidate division MSBL1 archaeon SCGC-AAA259A05</name>
    <dbReference type="NCBI Taxonomy" id="1698259"/>
    <lineage>
        <taxon>Archaea</taxon>
        <taxon>Methanobacteriati</taxon>
        <taxon>Methanobacteriota</taxon>
        <taxon>candidate division MSBL1</taxon>
    </lineage>
</organism>
<evidence type="ECO:0000313" key="2">
    <source>
        <dbReference type="Proteomes" id="UP000070163"/>
    </source>
</evidence>
<proteinExistence type="predicted"/>
<keyword evidence="2" id="KW-1185">Reference proteome</keyword>
<gene>
    <name evidence="1" type="ORF">AKJ57_01015</name>
</gene>
<sequence length="194" mass="21784">MLRSGLAGYPELAADHILHEEMQGKLEKTVGNLIRRLNLKFRDDSPTEGDSEEELKEKIVLRSNAYQTLIQTAMNLVGREKDRAGFDDEKTEKVLDEIKGILADWEELEEEEVSEIEELDSTAAEGTVNVLIEEMKRIQGGVGMIAKLGEEANDELEKGRTAASFVSAMEDIIQDNVYYKWDKKGCANSETTTQ</sequence>
<name>A0A133UBC9_9EURY</name>
<accession>A0A133UBC9</accession>